<dbReference type="PANTHER" id="PTHR33375:SF1">
    <property type="entry name" value="CHROMOSOME-PARTITIONING PROTEIN PARB-RELATED"/>
    <property type="match status" value="1"/>
</dbReference>
<dbReference type="CDD" id="cd16405">
    <property type="entry name" value="RepB_like_N"/>
    <property type="match status" value="1"/>
</dbReference>
<dbReference type="InterPro" id="IPR036086">
    <property type="entry name" value="ParB/Sulfiredoxin_sf"/>
</dbReference>
<dbReference type="OrthoDB" id="7812516at2"/>
<dbReference type="GeneID" id="39676148"/>
<sequence>MAKRRKLEAPDAAELAALEEGFAAKPVPDRFGITVPPIASVVAEAARLSEPGTPEQRVKAARDASDAGAWREAVEQGRVVENLPLAAIALDHIVRDRMSVSREEMEELKTSLRTSGQRLPVEVVPVGDGRYGLISGWRRVTALRELAEQGGVQTVRAIVRGADDSGSAYAAMVEENEVRAALTPYERGRIAVIAAEQGAFRSPEAAVDAIFAAASKAKRSKIRSFALVHEELGDLLAFPTDLSERNGLRLAQAIRNGLGPELREALGSGMGADAGQEWTLLEPVVQQGDAPVKAERGGRPKREKPASLRETLANGITLECQRLDDGFTLRLRGRNADSQLMSLLAEEIRRLLEPI</sequence>
<dbReference type="SUPFAM" id="SSF110849">
    <property type="entry name" value="ParB/Sulfiredoxin"/>
    <property type="match status" value="1"/>
</dbReference>
<gene>
    <name evidence="2" type="ORF">CN97_18575</name>
</gene>
<organism evidence="2 3">
    <name type="scientific">Haematobacter massiliensis</name>
    <dbReference type="NCBI Taxonomy" id="195105"/>
    <lineage>
        <taxon>Bacteria</taxon>
        <taxon>Pseudomonadati</taxon>
        <taxon>Pseudomonadota</taxon>
        <taxon>Alphaproteobacteria</taxon>
        <taxon>Rhodobacterales</taxon>
        <taxon>Paracoccaceae</taxon>
        <taxon>Haematobacter</taxon>
    </lineage>
</organism>
<comment type="caution">
    <text evidence="2">The sequence shown here is derived from an EMBL/GenBank/DDBJ whole genome shotgun (WGS) entry which is preliminary data.</text>
</comment>
<dbReference type="eggNOG" id="COG1475">
    <property type="taxonomic scope" value="Bacteria"/>
</dbReference>
<dbReference type="InterPro" id="IPR037972">
    <property type="entry name" value="RepB_N"/>
</dbReference>
<dbReference type="RefSeq" id="WP_035711782.1">
    <property type="nucleotide sequence ID" value="NZ_CAMIFG010000152.1"/>
</dbReference>
<proteinExistence type="predicted"/>
<feature type="domain" description="ParB-like N-terminal" evidence="1">
    <location>
        <begin position="86"/>
        <end position="177"/>
    </location>
</feature>
<name>A0A086Y394_9RHOB</name>
<dbReference type="SMART" id="SM00470">
    <property type="entry name" value="ParB"/>
    <property type="match status" value="1"/>
</dbReference>
<protein>
    <submittedName>
        <fullName evidence="2">Chromosome partitioning protein ParB</fullName>
    </submittedName>
</protein>
<dbReference type="GO" id="GO:0007059">
    <property type="term" value="P:chromosome segregation"/>
    <property type="evidence" value="ECO:0007669"/>
    <property type="project" value="TreeGrafter"/>
</dbReference>
<dbReference type="Proteomes" id="UP000028826">
    <property type="component" value="Unassembled WGS sequence"/>
</dbReference>
<dbReference type="Pfam" id="PF02195">
    <property type="entry name" value="ParB_N"/>
    <property type="match status" value="1"/>
</dbReference>
<dbReference type="AlphaFoldDB" id="A0A086Y394"/>
<keyword evidence="3" id="KW-1185">Reference proteome</keyword>
<dbReference type="PANTHER" id="PTHR33375">
    <property type="entry name" value="CHROMOSOME-PARTITIONING PROTEIN PARB-RELATED"/>
    <property type="match status" value="1"/>
</dbReference>
<dbReference type="EMBL" id="JGYG01000007">
    <property type="protein sequence ID" value="KFI28744.1"/>
    <property type="molecule type" value="Genomic_DNA"/>
</dbReference>
<evidence type="ECO:0000313" key="2">
    <source>
        <dbReference type="EMBL" id="KFI28744.1"/>
    </source>
</evidence>
<evidence type="ECO:0000259" key="1">
    <source>
        <dbReference type="SMART" id="SM00470"/>
    </source>
</evidence>
<reference evidence="2 3" key="1">
    <citation type="submission" date="2014-03" db="EMBL/GenBank/DDBJ databases">
        <title>Genome of Haematobacter massiliensis CCUG 47968.</title>
        <authorList>
            <person name="Wang D."/>
            <person name="Wang G."/>
        </authorList>
    </citation>
    <scope>NUCLEOTIDE SEQUENCE [LARGE SCALE GENOMIC DNA]</scope>
    <source>
        <strain evidence="2 3">CCUG 47968</strain>
    </source>
</reference>
<dbReference type="Gene3D" id="3.90.1530.30">
    <property type="match status" value="1"/>
</dbReference>
<evidence type="ECO:0000313" key="3">
    <source>
        <dbReference type="Proteomes" id="UP000028826"/>
    </source>
</evidence>
<dbReference type="InterPro" id="IPR050336">
    <property type="entry name" value="Chromosome_partition/occlusion"/>
</dbReference>
<accession>A0A086Y394</accession>
<dbReference type="STRING" id="195105.CN97_18575"/>
<dbReference type="GO" id="GO:0005694">
    <property type="term" value="C:chromosome"/>
    <property type="evidence" value="ECO:0007669"/>
    <property type="project" value="TreeGrafter"/>
</dbReference>
<dbReference type="InterPro" id="IPR003115">
    <property type="entry name" value="ParB_N"/>
</dbReference>